<dbReference type="WBParaSite" id="TREG1_136200.3">
    <property type="protein sequence ID" value="TREG1_136200.3"/>
    <property type="gene ID" value="TREG1_136200"/>
</dbReference>
<dbReference type="WBParaSite" id="TREG1_136200.1">
    <property type="protein sequence ID" value="TREG1_136200.1"/>
    <property type="gene ID" value="TREG1_136200"/>
</dbReference>
<keyword evidence="5" id="KW-1185">Reference proteome</keyword>
<dbReference type="Pfam" id="PF05301">
    <property type="entry name" value="Acetyltransf_16"/>
    <property type="match status" value="1"/>
</dbReference>
<keyword evidence="1" id="KW-0808">Transferase</keyword>
<proteinExistence type="predicted"/>
<keyword evidence="2" id="KW-0012">Acyltransferase</keyword>
<dbReference type="WBParaSite" id="TREG1_136200.5">
    <property type="protein sequence ID" value="TREG1_136200.5"/>
    <property type="gene ID" value="TREG1_136200"/>
</dbReference>
<dbReference type="WBParaSite" id="TREG1_136200.7">
    <property type="protein sequence ID" value="TREG1_136200.7"/>
    <property type="gene ID" value="TREG1_136200"/>
</dbReference>
<dbReference type="WBParaSite" id="TREG1_136200.9">
    <property type="protein sequence ID" value="TREG1_136200.9"/>
    <property type="gene ID" value="TREG1_136200"/>
</dbReference>
<dbReference type="WBParaSite" id="TREG1_136200.8">
    <property type="protein sequence ID" value="TREG1_136200.8"/>
    <property type="gene ID" value="TREG1_136200"/>
</dbReference>
<reference evidence="5" key="1">
    <citation type="submission" date="2022-06" db="EMBL/GenBank/DDBJ databases">
        <authorList>
            <person name="Berger JAMES D."/>
            <person name="Berger JAMES D."/>
        </authorList>
    </citation>
    <scope>NUCLEOTIDE SEQUENCE [LARGE SCALE GENOMIC DNA]</scope>
</reference>
<sequence length="302" mass="34891">MPLCVLDFYIHESHQRQGCGKKLFDFMLQTEAIKPSSLAIDLPSKKMIQFLHKHYHLINPIYSPNNFVIYSEFFNEILRDSINTRKQSASVNSKLTPIRIWDSKNTLSSNNSSNHNNKSDASLNDTILNCHRPSSSKTNRRADSSMSIEQTQLNSKIDNNDNNNDDYAQSIKLNNRQVYQPHTKISEMPTQLTIIRSSNCSNDEKDCNRSFKQIERIQLSEVDDRRKCIIQNDIEKTNRCDVQQKVIEKNVNNLTVSTKSDYSVLNSSEACSYRSAKLLNRSKSSYSYISAVRNHNCHTRLW</sequence>
<evidence type="ECO:0000256" key="1">
    <source>
        <dbReference type="ARBA" id="ARBA00022679"/>
    </source>
</evidence>
<accession>A0AA85J2G6</accession>
<organism evidence="5 7">
    <name type="scientific">Trichobilharzia regenti</name>
    <name type="common">Nasal bird schistosome</name>
    <dbReference type="NCBI Taxonomy" id="157069"/>
    <lineage>
        <taxon>Eukaryota</taxon>
        <taxon>Metazoa</taxon>
        <taxon>Spiralia</taxon>
        <taxon>Lophotrochozoa</taxon>
        <taxon>Platyhelminthes</taxon>
        <taxon>Trematoda</taxon>
        <taxon>Digenea</taxon>
        <taxon>Strigeidida</taxon>
        <taxon>Schistosomatoidea</taxon>
        <taxon>Schistosomatidae</taxon>
        <taxon>Trichobilharzia</taxon>
    </lineage>
</organism>
<evidence type="ECO:0000259" key="4">
    <source>
        <dbReference type="PROSITE" id="PS51730"/>
    </source>
</evidence>
<feature type="compositionally biased region" description="Polar residues" evidence="3">
    <location>
        <begin position="120"/>
        <end position="137"/>
    </location>
</feature>
<feature type="region of interest" description="Disordered" evidence="3">
    <location>
        <begin position="106"/>
        <end position="148"/>
    </location>
</feature>
<dbReference type="WBParaSite" id="TREG1_136200.4">
    <property type="protein sequence ID" value="TREG1_136200.4"/>
    <property type="gene ID" value="TREG1_136200"/>
</dbReference>
<evidence type="ECO:0000256" key="2">
    <source>
        <dbReference type="ARBA" id="ARBA00023315"/>
    </source>
</evidence>
<dbReference type="GO" id="GO:0005874">
    <property type="term" value="C:microtubule"/>
    <property type="evidence" value="ECO:0007669"/>
    <property type="project" value="InterPro"/>
</dbReference>
<dbReference type="PROSITE" id="PS51730">
    <property type="entry name" value="GNAT_ATAT"/>
    <property type="match status" value="1"/>
</dbReference>
<dbReference type="WBParaSite" id="TREG1_136200.6">
    <property type="protein sequence ID" value="TREG1_136200.6"/>
    <property type="gene ID" value="TREG1_136200"/>
</dbReference>
<feature type="domain" description="N-acetyltransferase" evidence="4">
    <location>
        <begin position="1"/>
        <end position="74"/>
    </location>
</feature>
<name>A0AA85J2G6_TRIRE</name>
<evidence type="ECO:0000313" key="7">
    <source>
        <dbReference type="WBParaSite" id="TREG1_136200.2"/>
    </source>
</evidence>
<dbReference type="GO" id="GO:0019799">
    <property type="term" value="F:tubulin N-acetyltransferase activity"/>
    <property type="evidence" value="ECO:0007669"/>
    <property type="project" value="InterPro"/>
</dbReference>
<evidence type="ECO:0000313" key="5">
    <source>
        <dbReference type="Proteomes" id="UP000050795"/>
    </source>
</evidence>
<dbReference type="InterPro" id="IPR038746">
    <property type="entry name" value="Atat"/>
</dbReference>
<protein>
    <recommendedName>
        <fullName evidence="4">N-acetyltransferase domain-containing protein</fullName>
    </recommendedName>
</protein>
<dbReference type="PANTHER" id="PTHR12327">
    <property type="entry name" value="ALPHA-TUBULIN N-ACETYLTRANSFERASE 1"/>
    <property type="match status" value="1"/>
</dbReference>
<dbReference type="CDD" id="cd04301">
    <property type="entry name" value="NAT_SF"/>
    <property type="match status" value="1"/>
</dbReference>
<dbReference type="Gene3D" id="3.40.630.30">
    <property type="match status" value="1"/>
</dbReference>
<dbReference type="WBParaSite" id="TREG1_136200.2">
    <property type="protein sequence ID" value="TREG1_136200.2"/>
    <property type="gene ID" value="TREG1_136200"/>
</dbReference>
<evidence type="ECO:0000313" key="6">
    <source>
        <dbReference type="WBParaSite" id="TREG1_136200.1"/>
    </source>
</evidence>
<evidence type="ECO:0000256" key="3">
    <source>
        <dbReference type="SAM" id="MobiDB-lite"/>
    </source>
</evidence>
<dbReference type="AlphaFoldDB" id="A0AA85J2G6"/>
<dbReference type="InterPro" id="IPR007965">
    <property type="entry name" value="GNAT_ATAT"/>
</dbReference>
<dbReference type="Proteomes" id="UP000050795">
    <property type="component" value="Unassembled WGS sequence"/>
</dbReference>
<dbReference type="PANTHER" id="PTHR12327:SF0">
    <property type="entry name" value="ALPHA-TUBULIN N-ACETYLTRANSFERASE 1"/>
    <property type="match status" value="1"/>
</dbReference>
<reference evidence="6 7" key="2">
    <citation type="submission" date="2023-11" db="UniProtKB">
        <authorList>
            <consortium name="WormBaseParasite"/>
        </authorList>
    </citation>
    <scope>IDENTIFICATION</scope>
</reference>
<feature type="compositionally biased region" description="Low complexity" evidence="3">
    <location>
        <begin position="106"/>
        <end position="116"/>
    </location>
</feature>